<dbReference type="SUPFAM" id="SSF54285">
    <property type="entry name" value="MoaD/ThiS"/>
    <property type="match status" value="1"/>
</dbReference>
<dbReference type="Gene3D" id="3.10.20.30">
    <property type="match status" value="1"/>
</dbReference>
<gene>
    <name evidence="1" type="ORF">HOP12_02865</name>
</gene>
<evidence type="ECO:0000313" key="1">
    <source>
        <dbReference type="EMBL" id="NOT33091.1"/>
    </source>
</evidence>
<comment type="caution">
    <text evidence="1">The sequence shown here is derived from an EMBL/GenBank/DDBJ whole genome shotgun (WGS) entry which is preliminary data.</text>
</comment>
<name>A0A849SF33_UNCEI</name>
<dbReference type="InterPro" id="IPR052045">
    <property type="entry name" value="Sulfur_Carrier/Prot_Modifier"/>
</dbReference>
<dbReference type="InterPro" id="IPR003749">
    <property type="entry name" value="ThiS/MoaD-like"/>
</dbReference>
<dbReference type="PANTHER" id="PTHR38031">
    <property type="entry name" value="SULFUR CARRIER PROTEIN SLR0821-RELATED"/>
    <property type="match status" value="1"/>
</dbReference>
<proteinExistence type="predicted"/>
<organism evidence="1 2">
    <name type="scientific">Eiseniibacteriota bacterium</name>
    <dbReference type="NCBI Taxonomy" id="2212470"/>
    <lineage>
        <taxon>Bacteria</taxon>
        <taxon>Candidatus Eiseniibacteriota</taxon>
    </lineage>
</organism>
<dbReference type="InterPro" id="IPR016155">
    <property type="entry name" value="Mopterin_synth/thiamin_S_b"/>
</dbReference>
<dbReference type="PANTHER" id="PTHR38031:SF1">
    <property type="entry name" value="SULFUR CARRIER PROTEIN CYSO"/>
    <property type="match status" value="1"/>
</dbReference>
<protein>
    <submittedName>
        <fullName evidence="1">Molybdopterin synthase sulfur carrier subunit</fullName>
    </submittedName>
</protein>
<dbReference type="InterPro" id="IPR012675">
    <property type="entry name" value="Beta-grasp_dom_sf"/>
</dbReference>
<sequence>MDAAQEVTLFVPGTLRTFCEGKAQLTLTVTGLPNLLMQLERHYPALHSNVCDETGRVRPHLNVFVNADNVRDRQGLATAVASGDVITILPAVSGG</sequence>
<dbReference type="AlphaFoldDB" id="A0A849SF33"/>
<accession>A0A849SF33</accession>
<dbReference type="Proteomes" id="UP000580839">
    <property type="component" value="Unassembled WGS sequence"/>
</dbReference>
<reference evidence="1 2" key="1">
    <citation type="submission" date="2020-04" db="EMBL/GenBank/DDBJ databases">
        <title>Metagenomic profiling of ammonia- and methane-oxidizing microorganisms in a Dutch drinking water treatment plant.</title>
        <authorList>
            <person name="Poghosyan L."/>
            <person name="Leucker S."/>
        </authorList>
    </citation>
    <scope>NUCLEOTIDE SEQUENCE [LARGE SCALE GENOMIC DNA]</scope>
    <source>
        <strain evidence="1">S-RSF-IL-03</strain>
    </source>
</reference>
<dbReference type="Pfam" id="PF02597">
    <property type="entry name" value="ThiS"/>
    <property type="match status" value="1"/>
</dbReference>
<evidence type="ECO:0000313" key="2">
    <source>
        <dbReference type="Proteomes" id="UP000580839"/>
    </source>
</evidence>
<dbReference type="EMBL" id="JABFRW010000029">
    <property type="protein sequence ID" value="NOT33091.1"/>
    <property type="molecule type" value="Genomic_DNA"/>
</dbReference>